<protein>
    <submittedName>
        <fullName evidence="2">Uncharacterized protein</fullName>
    </submittedName>
</protein>
<feature type="transmembrane region" description="Helical" evidence="1">
    <location>
        <begin position="12"/>
        <end position="32"/>
    </location>
</feature>
<feature type="transmembrane region" description="Helical" evidence="1">
    <location>
        <begin position="44"/>
        <end position="62"/>
    </location>
</feature>
<dbReference type="Proteomes" id="UP000198749">
    <property type="component" value="Unassembled WGS sequence"/>
</dbReference>
<reference evidence="3" key="1">
    <citation type="submission" date="2016-10" db="EMBL/GenBank/DDBJ databases">
        <authorList>
            <person name="Varghese N."/>
            <person name="Submissions S."/>
        </authorList>
    </citation>
    <scope>NUCLEOTIDE SEQUENCE [LARGE SCALE GENOMIC DNA]</scope>
    <source>
        <strain evidence="3">DSM 18887</strain>
    </source>
</reference>
<keyword evidence="1" id="KW-0472">Membrane</keyword>
<keyword evidence="1" id="KW-1133">Transmembrane helix</keyword>
<evidence type="ECO:0000313" key="3">
    <source>
        <dbReference type="Proteomes" id="UP000198749"/>
    </source>
</evidence>
<proteinExistence type="predicted"/>
<dbReference type="AlphaFoldDB" id="A0A1H9EMA5"/>
<organism evidence="2 3">
    <name type="scientific">Amphritea atlantica</name>
    <dbReference type="NCBI Taxonomy" id="355243"/>
    <lineage>
        <taxon>Bacteria</taxon>
        <taxon>Pseudomonadati</taxon>
        <taxon>Pseudomonadota</taxon>
        <taxon>Gammaproteobacteria</taxon>
        <taxon>Oceanospirillales</taxon>
        <taxon>Oceanospirillaceae</taxon>
        <taxon>Amphritea</taxon>
    </lineage>
</organism>
<feature type="transmembrane region" description="Helical" evidence="1">
    <location>
        <begin position="176"/>
        <end position="197"/>
    </location>
</feature>
<keyword evidence="1" id="KW-0812">Transmembrane</keyword>
<sequence length="199" mass="23003">MRVLRWWYRRNKMFILFVMWVMAAYFVPAAFLKDTVLVLNVSGYILQISGLMTTIGGLLSIWKAYEVNSPYELIVRFFSFKMPAMKSGSGKLFTVEQTVLDLSPIKLEECEDRVERLERNIEKIVDSINNDRFTMRYLMETHKRIDKKIQKDVLSKVGELHRRSEKINLHGSGMTLTGLLWVGIGITQAAVAAYLSLML</sequence>
<gene>
    <name evidence="2" type="ORF">SAMN03080615_00972</name>
</gene>
<dbReference type="EMBL" id="FOGB01000002">
    <property type="protein sequence ID" value="SEQ26717.1"/>
    <property type="molecule type" value="Genomic_DNA"/>
</dbReference>
<evidence type="ECO:0000313" key="2">
    <source>
        <dbReference type="EMBL" id="SEQ26717.1"/>
    </source>
</evidence>
<keyword evidence="3" id="KW-1185">Reference proteome</keyword>
<evidence type="ECO:0000256" key="1">
    <source>
        <dbReference type="SAM" id="Phobius"/>
    </source>
</evidence>
<accession>A0A1H9EMA5</accession>
<name>A0A1H9EMA5_9GAMM</name>